<gene>
    <name evidence="1" type="ORF">H5410_046425</name>
</gene>
<dbReference type="AlphaFoldDB" id="A0A9J5XEE3"/>
<keyword evidence="2" id="KW-1185">Reference proteome</keyword>
<accession>A0A9J5XEE3</accession>
<proteinExistence type="predicted"/>
<dbReference type="Proteomes" id="UP000824120">
    <property type="component" value="Chromosome 9"/>
</dbReference>
<protein>
    <submittedName>
        <fullName evidence="1">Uncharacterized protein</fullName>
    </submittedName>
</protein>
<evidence type="ECO:0000313" key="2">
    <source>
        <dbReference type="Proteomes" id="UP000824120"/>
    </source>
</evidence>
<name>A0A9J5XEE3_SOLCO</name>
<reference evidence="1 2" key="1">
    <citation type="submission" date="2020-09" db="EMBL/GenBank/DDBJ databases">
        <title>De no assembly of potato wild relative species, Solanum commersonii.</title>
        <authorList>
            <person name="Cho K."/>
        </authorList>
    </citation>
    <scope>NUCLEOTIDE SEQUENCE [LARGE SCALE GENOMIC DNA]</scope>
    <source>
        <strain evidence="1">LZ3.2</strain>
        <tissue evidence="1">Leaf</tissue>
    </source>
</reference>
<dbReference type="EMBL" id="JACXVP010000009">
    <property type="protein sequence ID" value="KAG5585991.1"/>
    <property type="molecule type" value="Genomic_DNA"/>
</dbReference>
<evidence type="ECO:0000313" key="1">
    <source>
        <dbReference type="EMBL" id="KAG5585991.1"/>
    </source>
</evidence>
<comment type="caution">
    <text evidence="1">The sequence shown here is derived from an EMBL/GenBank/DDBJ whole genome shotgun (WGS) entry which is preliminary data.</text>
</comment>
<sequence length="140" mass="16097">MVNYRSKVINVIYGLLDHDIEDFNANGYKLRNWQASKLCLGKNCHIAEVRILMYVVCNRISPSGNIRNIPMLRAKVVACLLYDVPLFKIHGNQSCIFPSLITELWTWVKVEELSGETWVKPKHQIIPLKMRGEGTILKSK</sequence>
<organism evidence="1 2">
    <name type="scientific">Solanum commersonii</name>
    <name type="common">Commerson's wild potato</name>
    <name type="synonym">Commerson's nightshade</name>
    <dbReference type="NCBI Taxonomy" id="4109"/>
    <lineage>
        <taxon>Eukaryota</taxon>
        <taxon>Viridiplantae</taxon>
        <taxon>Streptophyta</taxon>
        <taxon>Embryophyta</taxon>
        <taxon>Tracheophyta</taxon>
        <taxon>Spermatophyta</taxon>
        <taxon>Magnoliopsida</taxon>
        <taxon>eudicotyledons</taxon>
        <taxon>Gunneridae</taxon>
        <taxon>Pentapetalae</taxon>
        <taxon>asterids</taxon>
        <taxon>lamiids</taxon>
        <taxon>Solanales</taxon>
        <taxon>Solanaceae</taxon>
        <taxon>Solanoideae</taxon>
        <taxon>Solaneae</taxon>
        <taxon>Solanum</taxon>
    </lineage>
</organism>